<dbReference type="GO" id="GO:0047372">
    <property type="term" value="F:monoacylglycerol lipase activity"/>
    <property type="evidence" value="ECO:0007669"/>
    <property type="project" value="UniProtKB-EC"/>
</dbReference>
<evidence type="ECO:0000313" key="2">
    <source>
        <dbReference type="EMBL" id="CUH76054.1"/>
    </source>
</evidence>
<name>A0A0P1GJ95_9RHOB</name>
<evidence type="ECO:0000259" key="1">
    <source>
        <dbReference type="Pfam" id="PF12146"/>
    </source>
</evidence>
<dbReference type="OrthoDB" id="5416147at2"/>
<dbReference type="Pfam" id="PF12146">
    <property type="entry name" value="Hydrolase_4"/>
    <property type="match status" value="1"/>
</dbReference>
<dbReference type="AlphaFoldDB" id="A0A0P1GJ95"/>
<accession>A0A0P1GJ95</accession>
<dbReference type="SUPFAM" id="SSF53474">
    <property type="entry name" value="alpha/beta-Hydrolases"/>
    <property type="match status" value="1"/>
</dbReference>
<dbReference type="STRING" id="441103.TRN7648_00758"/>
<dbReference type="InterPro" id="IPR022742">
    <property type="entry name" value="Hydrolase_4"/>
</dbReference>
<feature type="domain" description="Serine aminopeptidase S33" evidence="1">
    <location>
        <begin position="72"/>
        <end position="277"/>
    </location>
</feature>
<gene>
    <name evidence="2" type="ORF">TRN7648_00758</name>
</gene>
<dbReference type="Gene3D" id="3.40.50.1820">
    <property type="entry name" value="alpha/beta hydrolase"/>
    <property type="match status" value="1"/>
</dbReference>
<protein>
    <submittedName>
        <fullName evidence="2">Thermostable monoacylglycerol lipase</fullName>
        <ecNumber evidence="2">3.1.1.23</ecNumber>
    </submittedName>
</protein>
<keyword evidence="2" id="KW-0378">Hydrolase</keyword>
<keyword evidence="3" id="KW-1185">Reference proteome</keyword>
<dbReference type="InterPro" id="IPR029058">
    <property type="entry name" value="AB_hydrolase_fold"/>
</dbReference>
<proteinExistence type="predicted"/>
<evidence type="ECO:0000313" key="3">
    <source>
        <dbReference type="Proteomes" id="UP000054935"/>
    </source>
</evidence>
<dbReference type="Proteomes" id="UP000054935">
    <property type="component" value="Unassembled WGS sequence"/>
</dbReference>
<sequence>MGVAIALIAALVLLWFALPREPVVTDVSFDMSKLAEGVAPYLEASEARIHDITPGTEKRVLWAGLPEAPTPWAVVYIHGFSATSEELRPLPDLVAEGLGANLVFTRLQGHGRLGVDLAKTSVEGWMDNMAEALAIAHQVGQRVLVISCSTGGTLTALALAEQMGQGVAGAVFVSPNFQVRARGARVLTWPGARLWLRHIAGRERSWQPQSPEQARFWTFRYPVEAVLTMAAAVRAAFALDYSRMRTPALFIFDPKDQTVNHARTAQVAEQWGARAEVFKVAVGPQDDPGHHVIAGDIMSPGMTQPLADKVLSWAKTL</sequence>
<dbReference type="RefSeq" id="WP_058246270.1">
    <property type="nucleotide sequence ID" value="NZ_CYSE01000001.1"/>
</dbReference>
<dbReference type="EMBL" id="CYSE01000001">
    <property type="protein sequence ID" value="CUH76054.1"/>
    <property type="molecule type" value="Genomic_DNA"/>
</dbReference>
<organism evidence="2 3">
    <name type="scientific">Tropicibacter naphthalenivorans</name>
    <dbReference type="NCBI Taxonomy" id="441103"/>
    <lineage>
        <taxon>Bacteria</taxon>
        <taxon>Pseudomonadati</taxon>
        <taxon>Pseudomonadota</taxon>
        <taxon>Alphaproteobacteria</taxon>
        <taxon>Rhodobacterales</taxon>
        <taxon>Roseobacteraceae</taxon>
        <taxon>Tropicibacter</taxon>
    </lineage>
</organism>
<reference evidence="2 3" key="1">
    <citation type="submission" date="2015-09" db="EMBL/GenBank/DDBJ databases">
        <authorList>
            <consortium name="Swine Surveillance"/>
        </authorList>
    </citation>
    <scope>NUCLEOTIDE SEQUENCE [LARGE SCALE GENOMIC DNA]</scope>
    <source>
        <strain evidence="2 3">CECT 7648</strain>
    </source>
</reference>
<dbReference type="EC" id="3.1.1.23" evidence="2"/>